<organism evidence="1 2">
    <name type="scientific">Chara braunii</name>
    <name type="common">Braun's stonewort</name>
    <dbReference type="NCBI Taxonomy" id="69332"/>
    <lineage>
        <taxon>Eukaryota</taxon>
        <taxon>Viridiplantae</taxon>
        <taxon>Streptophyta</taxon>
        <taxon>Charophyceae</taxon>
        <taxon>Charales</taxon>
        <taxon>Characeae</taxon>
        <taxon>Chara</taxon>
    </lineage>
</organism>
<sequence length="387" mass="43889">MLRCYVLGAHQMRLEDLLIESSIRDEILMKEKVVIELWNVVSEFHADLAQPLPPDPCGFEPDSDEDDGLPLTEEEKVFHAKFIAESNAQLVVGLAREKTTDVNKFVRNAFLPIALARWIESEARAKGDKICEFDTFDHLAPISVNGYRLFASLTVEEVDLCCNRTLDENTKLIKGLYPRTAEAMKLPIVGHFDPLKCSVSPTTLAIRGFYPPKGQTALAELKRVWNVGRPYLKCRCQELGKGECKSNITSFDHVFRYILANPDYLFPAAPTLHAKMRAMRTFLKMTWRAPILASVVFSHMRGIMVNMAQAVVVNPATRQEKILGDEALMMRKFPRKMASLILPDRYIKSSSKRRLSPAKDARPAKRQCNTTLSYYVMPQHEEALGEE</sequence>
<evidence type="ECO:0000313" key="1">
    <source>
        <dbReference type="EMBL" id="GBG71303.1"/>
    </source>
</evidence>
<evidence type="ECO:0000313" key="2">
    <source>
        <dbReference type="Proteomes" id="UP000265515"/>
    </source>
</evidence>
<dbReference type="Gramene" id="GBG71303">
    <property type="protein sequence ID" value="GBG71303"/>
    <property type="gene ID" value="CBR_g8724"/>
</dbReference>
<dbReference type="EMBL" id="BFEA01000144">
    <property type="protein sequence ID" value="GBG71303.1"/>
    <property type="molecule type" value="Genomic_DNA"/>
</dbReference>
<keyword evidence="2" id="KW-1185">Reference proteome</keyword>
<accession>A0A388KMY6</accession>
<comment type="caution">
    <text evidence="1">The sequence shown here is derived from an EMBL/GenBank/DDBJ whole genome shotgun (WGS) entry which is preliminary data.</text>
</comment>
<name>A0A388KMY6_CHABU</name>
<reference evidence="1 2" key="1">
    <citation type="journal article" date="2018" name="Cell">
        <title>The Chara Genome: Secondary Complexity and Implications for Plant Terrestrialization.</title>
        <authorList>
            <person name="Nishiyama T."/>
            <person name="Sakayama H."/>
            <person name="Vries J.D."/>
            <person name="Buschmann H."/>
            <person name="Saint-Marcoux D."/>
            <person name="Ullrich K.K."/>
            <person name="Haas F.B."/>
            <person name="Vanderstraeten L."/>
            <person name="Becker D."/>
            <person name="Lang D."/>
            <person name="Vosolsobe S."/>
            <person name="Rombauts S."/>
            <person name="Wilhelmsson P.K.I."/>
            <person name="Janitza P."/>
            <person name="Kern R."/>
            <person name="Heyl A."/>
            <person name="Rumpler F."/>
            <person name="Villalobos L.I.A.C."/>
            <person name="Clay J.M."/>
            <person name="Skokan R."/>
            <person name="Toyoda A."/>
            <person name="Suzuki Y."/>
            <person name="Kagoshima H."/>
            <person name="Schijlen E."/>
            <person name="Tajeshwar N."/>
            <person name="Catarino B."/>
            <person name="Hetherington A.J."/>
            <person name="Saltykova A."/>
            <person name="Bonnot C."/>
            <person name="Breuninger H."/>
            <person name="Symeonidi A."/>
            <person name="Radhakrishnan G.V."/>
            <person name="Van Nieuwerburgh F."/>
            <person name="Deforce D."/>
            <person name="Chang C."/>
            <person name="Karol K.G."/>
            <person name="Hedrich R."/>
            <person name="Ulvskov P."/>
            <person name="Glockner G."/>
            <person name="Delwiche C.F."/>
            <person name="Petrasek J."/>
            <person name="Van de Peer Y."/>
            <person name="Friml J."/>
            <person name="Beilby M."/>
            <person name="Dolan L."/>
            <person name="Kohara Y."/>
            <person name="Sugano S."/>
            <person name="Fujiyama A."/>
            <person name="Delaux P.-M."/>
            <person name="Quint M."/>
            <person name="TheiBen G."/>
            <person name="Hagemann M."/>
            <person name="Harholt J."/>
            <person name="Dunand C."/>
            <person name="Zachgo S."/>
            <person name="Langdale J."/>
            <person name="Maumus F."/>
            <person name="Straeten D.V.D."/>
            <person name="Gould S.B."/>
            <person name="Rensing S.A."/>
        </authorList>
    </citation>
    <scope>NUCLEOTIDE SEQUENCE [LARGE SCALE GENOMIC DNA]</scope>
    <source>
        <strain evidence="1 2">S276</strain>
    </source>
</reference>
<gene>
    <name evidence="1" type="ORF">CBR_g8724</name>
</gene>
<dbReference type="Proteomes" id="UP000265515">
    <property type="component" value="Unassembled WGS sequence"/>
</dbReference>
<dbReference type="AlphaFoldDB" id="A0A388KMY6"/>
<protein>
    <submittedName>
        <fullName evidence="1">Uncharacterized protein</fullName>
    </submittedName>
</protein>
<proteinExistence type="predicted"/>